<comment type="caution">
    <text evidence="13">The sequence shown here is derived from an EMBL/GenBank/DDBJ whole genome shotgun (WGS) entry which is preliminary data.</text>
</comment>
<dbReference type="PROSITE" id="PS50893">
    <property type="entry name" value="ABC_TRANSPORTER_2"/>
    <property type="match status" value="1"/>
</dbReference>
<feature type="transmembrane region" description="Helical" evidence="10">
    <location>
        <begin position="242"/>
        <end position="265"/>
    </location>
</feature>
<dbReference type="FunFam" id="3.40.50.300:FF:000218">
    <property type="entry name" value="Multidrug ABC transporter ATP-binding protein"/>
    <property type="match status" value="1"/>
</dbReference>
<dbReference type="FunFam" id="1.20.1560.10:FF:000011">
    <property type="entry name" value="Multidrug ABC transporter ATP-binding protein"/>
    <property type="match status" value="1"/>
</dbReference>
<keyword evidence="6 13" id="KW-0067">ATP-binding</keyword>
<dbReference type="InterPro" id="IPR017871">
    <property type="entry name" value="ABC_transporter-like_CS"/>
</dbReference>
<evidence type="ECO:0000313" key="13">
    <source>
        <dbReference type="EMBL" id="GBC97623.1"/>
    </source>
</evidence>
<feature type="compositionally biased region" description="Basic and acidic residues" evidence="9">
    <location>
        <begin position="594"/>
        <end position="604"/>
    </location>
</feature>
<dbReference type="InterPro" id="IPR011527">
    <property type="entry name" value="ABC1_TM_dom"/>
</dbReference>
<dbReference type="PROSITE" id="PS00211">
    <property type="entry name" value="ABC_TRANSPORTER_1"/>
    <property type="match status" value="1"/>
</dbReference>
<evidence type="ECO:0000256" key="5">
    <source>
        <dbReference type="ARBA" id="ARBA00022741"/>
    </source>
</evidence>
<dbReference type="InterPro" id="IPR027417">
    <property type="entry name" value="P-loop_NTPase"/>
</dbReference>
<evidence type="ECO:0000256" key="9">
    <source>
        <dbReference type="SAM" id="MobiDB-lite"/>
    </source>
</evidence>
<dbReference type="PROSITE" id="PS50929">
    <property type="entry name" value="ABC_TM1F"/>
    <property type="match status" value="1"/>
</dbReference>
<evidence type="ECO:0000256" key="10">
    <source>
        <dbReference type="SAM" id="Phobius"/>
    </source>
</evidence>
<dbReference type="InterPro" id="IPR003593">
    <property type="entry name" value="AAA+_ATPase"/>
</dbReference>
<sequence>MDSNGGPSMWRRLFRYLRPYWHWALLSLVLTLVVTALGLLPPKLMQLLLDKAIPRKDLSLLWHLCGLLLGVYLASALISFARTYLMSWLGQKVLYDMRSELYQHLQRLSLSFYDNHRTGQLMSRITGDVGMLEGFLIHSIPQFFVDLLTLLGIGFVLFQTDIKLALIALAPSPLLFLMTVKYKDFVLPVYRRLRYVWGDLTSFLSDTLGGIRVVKVFNQEEHEVGRFRHKNLRILQTSLKGVLIWSTFFPAMGLVSSVSLVAVWLVGGKEVMEGTLSLGVLTMFTLYLQRFYMPVQNLAQLNDVIQRTKASAERVFEILDTQPDIVNAPDAVVPQTVRGHLRLKGVRFAYPGNSEPVLRGIDLEIRPGEMIGIVGRSGAGKSTLAALIPRFYDPTEGSIELDGIDLRKVDLQALRAHIGMVLQEPYLFHGTIKDNIAYGKPDADMLDIIRAAKAANAHQFIMEFPDAYDAYVGERGTKLSGGQRQRISIARALLRDPKILILDEATSAVDSESEYAIQQALERLLQGRTTIAIAHRLSTLRKADKLVVLENGEIVEQGTHEELMAKEDGIYRRLVEIQMRMSETLNFAPITPPKDTKRNGDGHEQTPVPEMTRGNGRHAALVGSRT</sequence>
<dbReference type="InterPro" id="IPR036640">
    <property type="entry name" value="ABC1_TM_sf"/>
</dbReference>
<keyword evidence="3" id="KW-1003">Cell membrane</keyword>
<keyword evidence="8 10" id="KW-0472">Membrane</keyword>
<dbReference type="PANTHER" id="PTHR43394">
    <property type="entry name" value="ATP-DEPENDENT PERMEASE MDL1, MITOCHONDRIAL"/>
    <property type="match status" value="1"/>
</dbReference>
<dbReference type="Pfam" id="PF00005">
    <property type="entry name" value="ABC_tran"/>
    <property type="match status" value="1"/>
</dbReference>
<dbReference type="InterPro" id="IPR039421">
    <property type="entry name" value="Type_1_exporter"/>
</dbReference>
<dbReference type="InterPro" id="IPR003439">
    <property type="entry name" value="ABC_transporter-like_ATP-bd"/>
</dbReference>
<dbReference type="Pfam" id="PF00664">
    <property type="entry name" value="ABC_membrane"/>
    <property type="match status" value="1"/>
</dbReference>
<evidence type="ECO:0000313" key="14">
    <source>
        <dbReference type="Proteomes" id="UP000236173"/>
    </source>
</evidence>
<protein>
    <submittedName>
        <fullName evidence="13">Multidrug export ATP-binding/permease protein</fullName>
        <ecNumber evidence="13">3.6.3.-</ecNumber>
    </submittedName>
</protein>
<reference evidence="14" key="1">
    <citation type="submission" date="2017-09" db="EMBL/GenBank/DDBJ databases">
        <title>Metaegenomics of thermophilic ammonia-oxidizing enrichment culture.</title>
        <authorList>
            <person name="Kato S."/>
            <person name="Suzuki K."/>
        </authorList>
    </citation>
    <scope>NUCLEOTIDE SEQUENCE [LARGE SCALE GENOMIC DNA]</scope>
</reference>
<dbReference type="AlphaFoldDB" id="A0A2H5X8V0"/>
<keyword evidence="13" id="KW-0378">Hydrolase</keyword>
<accession>A0A2H5X8V0</accession>
<feature type="transmembrane region" description="Helical" evidence="10">
    <location>
        <begin position="140"/>
        <end position="158"/>
    </location>
</feature>
<evidence type="ECO:0000256" key="2">
    <source>
        <dbReference type="ARBA" id="ARBA00022448"/>
    </source>
</evidence>
<evidence type="ECO:0000259" key="11">
    <source>
        <dbReference type="PROSITE" id="PS50893"/>
    </source>
</evidence>
<dbReference type="SMART" id="SM00382">
    <property type="entry name" value="AAA"/>
    <property type="match status" value="1"/>
</dbReference>
<dbReference type="Gene3D" id="1.20.1560.10">
    <property type="entry name" value="ABC transporter type 1, transmembrane domain"/>
    <property type="match status" value="1"/>
</dbReference>
<evidence type="ECO:0000259" key="12">
    <source>
        <dbReference type="PROSITE" id="PS50929"/>
    </source>
</evidence>
<feature type="transmembrane region" description="Helical" evidence="10">
    <location>
        <begin position="60"/>
        <end position="81"/>
    </location>
</feature>
<keyword evidence="2" id="KW-0813">Transport</keyword>
<evidence type="ECO:0000256" key="6">
    <source>
        <dbReference type="ARBA" id="ARBA00022840"/>
    </source>
</evidence>
<dbReference type="PANTHER" id="PTHR43394:SF1">
    <property type="entry name" value="ATP-BINDING CASSETTE SUB-FAMILY B MEMBER 10, MITOCHONDRIAL"/>
    <property type="match status" value="1"/>
</dbReference>
<evidence type="ECO:0000256" key="4">
    <source>
        <dbReference type="ARBA" id="ARBA00022692"/>
    </source>
</evidence>
<feature type="domain" description="ABC transporter" evidence="11">
    <location>
        <begin position="341"/>
        <end position="576"/>
    </location>
</feature>
<dbReference type="CDD" id="cd18563">
    <property type="entry name" value="ABC_6TM_exporter_like"/>
    <property type="match status" value="1"/>
</dbReference>
<dbReference type="EMBL" id="BEHT01000001">
    <property type="protein sequence ID" value="GBC97623.1"/>
    <property type="molecule type" value="Genomic_DNA"/>
</dbReference>
<dbReference type="Gene3D" id="3.40.50.300">
    <property type="entry name" value="P-loop containing nucleotide triphosphate hydrolases"/>
    <property type="match status" value="1"/>
</dbReference>
<organism evidence="13 14">
    <name type="scientific">Candidatus Fervidibacter japonicus</name>
    <dbReference type="NCBI Taxonomy" id="2035412"/>
    <lineage>
        <taxon>Bacteria</taxon>
        <taxon>Candidatus Fervidibacterota</taxon>
        <taxon>Candidatus Fervidibacter</taxon>
    </lineage>
</organism>
<dbReference type="GO" id="GO:0005524">
    <property type="term" value="F:ATP binding"/>
    <property type="evidence" value="ECO:0007669"/>
    <property type="project" value="UniProtKB-KW"/>
</dbReference>
<dbReference type="SUPFAM" id="SSF52540">
    <property type="entry name" value="P-loop containing nucleoside triphosphate hydrolases"/>
    <property type="match status" value="1"/>
</dbReference>
<evidence type="ECO:0000256" key="3">
    <source>
        <dbReference type="ARBA" id="ARBA00022475"/>
    </source>
</evidence>
<evidence type="ECO:0000256" key="1">
    <source>
        <dbReference type="ARBA" id="ARBA00004651"/>
    </source>
</evidence>
<proteinExistence type="predicted"/>
<dbReference type="CDD" id="cd03251">
    <property type="entry name" value="ABCC_MsbA"/>
    <property type="match status" value="1"/>
</dbReference>
<comment type="subcellular location">
    <subcellularLocation>
        <location evidence="1">Cell membrane</location>
        <topology evidence="1">Multi-pass membrane protein</topology>
    </subcellularLocation>
</comment>
<dbReference type="GO" id="GO:0016887">
    <property type="term" value="F:ATP hydrolysis activity"/>
    <property type="evidence" value="ECO:0007669"/>
    <property type="project" value="InterPro"/>
</dbReference>
<keyword evidence="4 10" id="KW-0812">Transmembrane</keyword>
<keyword evidence="5" id="KW-0547">Nucleotide-binding</keyword>
<gene>
    <name evidence="13" type="ORF">HRbin17_00111</name>
</gene>
<evidence type="ECO:0000256" key="8">
    <source>
        <dbReference type="ARBA" id="ARBA00023136"/>
    </source>
</evidence>
<dbReference type="Proteomes" id="UP000236173">
    <property type="component" value="Unassembled WGS sequence"/>
</dbReference>
<dbReference type="EC" id="3.6.3.-" evidence="13"/>
<feature type="domain" description="ABC transmembrane type-1" evidence="12">
    <location>
        <begin position="25"/>
        <end position="307"/>
    </location>
</feature>
<feature type="transmembrane region" description="Helical" evidence="10">
    <location>
        <begin position="20"/>
        <end position="40"/>
    </location>
</feature>
<dbReference type="GO" id="GO:0090374">
    <property type="term" value="P:oligopeptide export from mitochondrion"/>
    <property type="evidence" value="ECO:0007669"/>
    <property type="project" value="TreeGrafter"/>
</dbReference>
<dbReference type="SUPFAM" id="SSF90123">
    <property type="entry name" value="ABC transporter transmembrane region"/>
    <property type="match status" value="1"/>
</dbReference>
<evidence type="ECO:0000256" key="7">
    <source>
        <dbReference type="ARBA" id="ARBA00022989"/>
    </source>
</evidence>
<dbReference type="GO" id="GO:0005886">
    <property type="term" value="C:plasma membrane"/>
    <property type="evidence" value="ECO:0007669"/>
    <property type="project" value="UniProtKB-SubCell"/>
</dbReference>
<keyword evidence="7 10" id="KW-1133">Transmembrane helix</keyword>
<feature type="region of interest" description="Disordered" evidence="9">
    <location>
        <begin position="587"/>
        <end position="626"/>
    </location>
</feature>
<dbReference type="GO" id="GO:0015421">
    <property type="term" value="F:ABC-type oligopeptide transporter activity"/>
    <property type="evidence" value="ECO:0007669"/>
    <property type="project" value="TreeGrafter"/>
</dbReference>
<name>A0A2H5X8V0_9BACT</name>